<dbReference type="Gene3D" id="3.40.50.1820">
    <property type="entry name" value="alpha/beta hydrolase"/>
    <property type="match status" value="1"/>
</dbReference>
<keyword evidence="1 3" id="KW-0378">Hydrolase</keyword>
<dbReference type="GO" id="GO:0016787">
    <property type="term" value="F:hydrolase activity"/>
    <property type="evidence" value="ECO:0007669"/>
    <property type="project" value="UniProtKB-KW"/>
</dbReference>
<proteinExistence type="predicted"/>
<evidence type="ECO:0000313" key="3">
    <source>
        <dbReference type="EMBL" id="QIS15210.1"/>
    </source>
</evidence>
<gene>
    <name evidence="3" type="ORF">F5544_36910</name>
</gene>
<accession>A0A6G9YQ18</accession>
<dbReference type="AlphaFoldDB" id="A0A6G9YQ18"/>
<evidence type="ECO:0000256" key="1">
    <source>
        <dbReference type="ARBA" id="ARBA00022801"/>
    </source>
</evidence>
<dbReference type="InterPro" id="IPR000073">
    <property type="entry name" value="AB_hydrolase_1"/>
</dbReference>
<feature type="domain" description="AB hydrolase-1" evidence="2">
    <location>
        <begin position="40"/>
        <end position="252"/>
    </location>
</feature>
<dbReference type="GO" id="GO:0016020">
    <property type="term" value="C:membrane"/>
    <property type="evidence" value="ECO:0007669"/>
    <property type="project" value="TreeGrafter"/>
</dbReference>
<organism evidence="3 4">
    <name type="scientific">Nocardia arthritidis</name>
    <dbReference type="NCBI Taxonomy" id="228602"/>
    <lineage>
        <taxon>Bacteria</taxon>
        <taxon>Bacillati</taxon>
        <taxon>Actinomycetota</taxon>
        <taxon>Actinomycetes</taxon>
        <taxon>Mycobacteriales</taxon>
        <taxon>Nocardiaceae</taxon>
        <taxon>Nocardia</taxon>
    </lineage>
</organism>
<keyword evidence="4" id="KW-1185">Reference proteome</keyword>
<dbReference type="InterPro" id="IPR029058">
    <property type="entry name" value="AB_hydrolase_fold"/>
</dbReference>
<dbReference type="SUPFAM" id="SSF53474">
    <property type="entry name" value="alpha/beta-Hydrolases"/>
    <property type="match status" value="1"/>
</dbReference>
<name>A0A6G9YQ18_9NOCA</name>
<protein>
    <submittedName>
        <fullName evidence="3">Alpha/beta fold hydrolase</fullName>
    </submittedName>
</protein>
<dbReference type="EMBL" id="CP046172">
    <property type="protein sequence ID" value="QIS15210.1"/>
    <property type="molecule type" value="Genomic_DNA"/>
</dbReference>
<dbReference type="Pfam" id="PF12697">
    <property type="entry name" value="Abhydrolase_6"/>
    <property type="match status" value="1"/>
</dbReference>
<dbReference type="InterPro" id="IPR050266">
    <property type="entry name" value="AB_hydrolase_sf"/>
</dbReference>
<dbReference type="PANTHER" id="PTHR43798">
    <property type="entry name" value="MONOACYLGLYCEROL LIPASE"/>
    <property type="match status" value="1"/>
</dbReference>
<dbReference type="PANTHER" id="PTHR43798:SF31">
    <property type="entry name" value="AB HYDROLASE SUPERFAMILY PROTEIN YCLE"/>
    <property type="match status" value="1"/>
</dbReference>
<evidence type="ECO:0000259" key="2">
    <source>
        <dbReference type="Pfam" id="PF12697"/>
    </source>
</evidence>
<reference evidence="3 4" key="1">
    <citation type="journal article" date="2019" name="ACS Chem. Biol.">
        <title>Identification and Mobilization of a Cryptic Antibiotic Biosynthesis Gene Locus from a Human-Pathogenic Nocardia Isolate.</title>
        <authorList>
            <person name="Herisse M."/>
            <person name="Ishida K."/>
            <person name="Porter J.L."/>
            <person name="Howden B."/>
            <person name="Hertweck C."/>
            <person name="Stinear T.P."/>
            <person name="Pidot S.J."/>
        </authorList>
    </citation>
    <scope>NUCLEOTIDE SEQUENCE [LARGE SCALE GENOMIC DNA]</scope>
    <source>
        <strain evidence="3 4">AUSMDU00012717</strain>
    </source>
</reference>
<evidence type="ECO:0000313" key="4">
    <source>
        <dbReference type="Proteomes" id="UP000503540"/>
    </source>
</evidence>
<sequence length="285" mass="31042">MTFRASGTQEPGRSMDFMGEYVIAGGVNTYYEVYGDGEPLVLLHGGGANALSWLAQIPELAKHFRVYVPERRGHGHTADVDGPISFQIMAEDTAAFLETLEIGPAHLVGWSDGGIVAVLVAMRRPDLVRKLVAIGVYVNRDGETPACHQLFEEPVSARMGEIVRGSYTEAPDGPDHFPVIYEKLLRMWREEPNIAICDLAAIQAPTLLMQGDDDGVTVEHSLAMARAIPDSQLAVVPGASHGVPMEKPELVNRMILDFLAGNQPRKVFALRDSLPEYLRDPAASA</sequence>
<dbReference type="KEGG" id="nah:F5544_36910"/>
<dbReference type="Proteomes" id="UP000503540">
    <property type="component" value="Chromosome"/>
</dbReference>